<dbReference type="OrthoDB" id="5896947at2"/>
<proteinExistence type="predicted"/>
<evidence type="ECO:0000313" key="3">
    <source>
        <dbReference type="Proteomes" id="UP000006322"/>
    </source>
</evidence>
<feature type="compositionally biased region" description="Basic and acidic residues" evidence="1">
    <location>
        <begin position="29"/>
        <end position="56"/>
    </location>
</feature>
<dbReference type="RefSeq" id="WP_007103359.1">
    <property type="nucleotide sequence ID" value="NZ_BAER01000017.1"/>
</dbReference>
<keyword evidence="3" id="KW-1185">Reference proteome</keyword>
<reference evidence="3" key="1">
    <citation type="journal article" date="2014" name="Environ. Microbiol.">
        <title>Comparative genomics of the marine bacterial genus Glaciecola reveals the high degree of genomic diversity and genomic characteristic for cold adaptation.</title>
        <authorList>
            <person name="Qin Q.L."/>
            <person name="Xie B.B."/>
            <person name="Yu Y."/>
            <person name="Shu Y.L."/>
            <person name="Rong J.C."/>
            <person name="Zhang Y.J."/>
            <person name="Zhao D.L."/>
            <person name="Chen X.L."/>
            <person name="Zhang X.Y."/>
            <person name="Chen B."/>
            <person name="Zhou B.C."/>
            <person name="Zhang Y.Z."/>
        </authorList>
    </citation>
    <scope>NUCLEOTIDE SEQUENCE [LARGE SCALE GENOMIC DNA]</scope>
    <source>
        <strain evidence="3">LMG 21857</strain>
    </source>
</reference>
<feature type="region of interest" description="Disordered" evidence="1">
    <location>
        <begin position="1"/>
        <end position="66"/>
    </location>
</feature>
<comment type="caution">
    <text evidence="2">The sequence shown here is derived from an EMBL/GenBank/DDBJ whole genome shotgun (WGS) entry which is preliminary data.</text>
</comment>
<accession>K7A7X0</accession>
<gene>
    <name evidence="2" type="ORF">GPLA_0639</name>
</gene>
<organism evidence="2 3">
    <name type="scientific">Paraglaciecola polaris LMG 21857</name>
    <dbReference type="NCBI Taxonomy" id="1129793"/>
    <lineage>
        <taxon>Bacteria</taxon>
        <taxon>Pseudomonadati</taxon>
        <taxon>Pseudomonadota</taxon>
        <taxon>Gammaproteobacteria</taxon>
        <taxon>Alteromonadales</taxon>
        <taxon>Alteromonadaceae</taxon>
        <taxon>Paraglaciecola</taxon>
    </lineage>
</organism>
<dbReference type="AlphaFoldDB" id="K7A7X0"/>
<sequence>MCSSPKSSGSRRPRSAPSKSFAEGFTAEQRARFTDVANRAEQRREKRLATDKRWKQAQDNSANKAPIVKAKQQVKAGLFSRLARMLSGQ</sequence>
<dbReference type="Proteomes" id="UP000006322">
    <property type="component" value="Unassembled WGS sequence"/>
</dbReference>
<name>K7A7X0_9ALTE</name>
<protein>
    <submittedName>
        <fullName evidence="2">Uncharacterized protein</fullName>
    </submittedName>
</protein>
<evidence type="ECO:0000256" key="1">
    <source>
        <dbReference type="SAM" id="MobiDB-lite"/>
    </source>
</evidence>
<evidence type="ECO:0000313" key="2">
    <source>
        <dbReference type="EMBL" id="GAC31555.1"/>
    </source>
</evidence>
<dbReference type="EMBL" id="BAER01000017">
    <property type="protein sequence ID" value="GAC31555.1"/>
    <property type="molecule type" value="Genomic_DNA"/>
</dbReference>